<dbReference type="EMBL" id="BPLQ01000105">
    <property type="protein sequence ID" value="GIX67703.1"/>
    <property type="molecule type" value="Genomic_DNA"/>
</dbReference>
<gene>
    <name evidence="1" type="ORF">CDAR_95581</name>
</gene>
<accession>A0AAV4M5S7</accession>
<dbReference type="Proteomes" id="UP001054837">
    <property type="component" value="Unassembled WGS sequence"/>
</dbReference>
<comment type="caution">
    <text evidence="1">The sequence shown here is derived from an EMBL/GenBank/DDBJ whole genome shotgun (WGS) entry which is preliminary data.</text>
</comment>
<proteinExistence type="predicted"/>
<sequence>MQNHLQTDTHKPKTAAFKIHSTVPPSEFVTVVKMGHLKALKRKPYAKYERDQPNVSGIESFTIFFLLGRQNLRILFAVSQRRLYIKLVENYGIVEDLKKIF</sequence>
<protein>
    <submittedName>
        <fullName evidence="1">Uncharacterized protein</fullName>
    </submittedName>
</protein>
<reference evidence="1 2" key="1">
    <citation type="submission" date="2021-06" db="EMBL/GenBank/DDBJ databases">
        <title>Caerostris darwini draft genome.</title>
        <authorList>
            <person name="Kono N."/>
            <person name="Arakawa K."/>
        </authorList>
    </citation>
    <scope>NUCLEOTIDE SEQUENCE [LARGE SCALE GENOMIC DNA]</scope>
</reference>
<organism evidence="1 2">
    <name type="scientific">Caerostris darwini</name>
    <dbReference type="NCBI Taxonomy" id="1538125"/>
    <lineage>
        <taxon>Eukaryota</taxon>
        <taxon>Metazoa</taxon>
        <taxon>Ecdysozoa</taxon>
        <taxon>Arthropoda</taxon>
        <taxon>Chelicerata</taxon>
        <taxon>Arachnida</taxon>
        <taxon>Araneae</taxon>
        <taxon>Araneomorphae</taxon>
        <taxon>Entelegynae</taxon>
        <taxon>Araneoidea</taxon>
        <taxon>Araneidae</taxon>
        <taxon>Caerostris</taxon>
    </lineage>
</organism>
<dbReference type="AlphaFoldDB" id="A0AAV4M5S7"/>
<evidence type="ECO:0000313" key="1">
    <source>
        <dbReference type="EMBL" id="GIX67703.1"/>
    </source>
</evidence>
<name>A0AAV4M5S7_9ARAC</name>
<evidence type="ECO:0000313" key="2">
    <source>
        <dbReference type="Proteomes" id="UP001054837"/>
    </source>
</evidence>
<keyword evidence="2" id="KW-1185">Reference proteome</keyword>